<comment type="catalytic activity">
    <reaction evidence="10">
        <text>[protein]-C-terminal S-[(2E,6E)-farnesyl]-L-cysteine + S-adenosyl-L-methionine = [protein]-C-terminal S-[(2E,6E)-farnesyl]-L-cysteine methyl ester + S-adenosyl-L-homocysteine</text>
        <dbReference type="Rhea" id="RHEA:21672"/>
        <dbReference type="Rhea" id="RHEA-COMP:12125"/>
        <dbReference type="Rhea" id="RHEA-COMP:12126"/>
        <dbReference type="ChEBI" id="CHEBI:57856"/>
        <dbReference type="ChEBI" id="CHEBI:59789"/>
        <dbReference type="ChEBI" id="CHEBI:90510"/>
        <dbReference type="ChEBI" id="CHEBI:90511"/>
        <dbReference type="EC" id="2.1.1.100"/>
    </reaction>
</comment>
<comment type="caution">
    <text evidence="11">The sequence shown here is derived from an EMBL/GenBank/DDBJ whole genome shotgun (WGS) entry which is preliminary data.</text>
</comment>
<proteinExistence type="inferred from homology"/>
<comment type="similarity">
    <text evidence="2 10">Belongs to the class VI-like SAM-binding methyltransferase superfamily. Isoprenylcysteine carboxyl methyltransferase family.</text>
</comment>
<dbReference type="GO" id="GO:0004671">
    <property type="term" value="F:protein C-terminal S-isoprenylcysteine carboxyl O-methyltransferase activity"/>
    <property type="evidence" value="ECO:0007669"/>
    <property type="project" value="UniProtKB-EC"/>
</dbReference>
<dbReference type="Pfam" id="PF04140">
    <property type="entry name" value="ICMT"/>
    <property type="match status" value="1"/>
</dbReference>
<feature type="transmembrane region" description="Helical" evidence="10">
    <location>
        <begin position="182"/>
        <end position="206"/>
    </location>
</feature>
<comment type="subcellular location">
    <subcellularLocation>
        <location evidence="10">Endoplasmic reticulum membrane</location>
        <topology evidence="10">Multi-pass membrane protein</topology>
    </subcellularLocation>
    <subcellularLocation>
        <location evidence="1">Membrane</location>
        <topology evidence="1">Multi-pass membrane protein</topology>
    </subcellularLocation>
</comment>
<dbReference type="Gene3D" id="1.20.120.1630">
    <property type="match status" value="1"/>
</dbReference>
<keyword evidence="5" id="KW-0808">Transferase</keyword>
<keyword evidence="4 10" id="KW-0489">Methyltransferase</keyword>
<evidence type="ECO:0000256" key="8">
    <source>
        <dbReference type="ARBA" id="ARBA00022989"/>
    </source>
</evidence>
<evidence type="ECO:0000256" key="5">
    <source>
        <dbReference type="ARBA" id="ARBA00022679"/>
    </source>
</evidence>
<keyword evidence="6 10" id="KW-0949">S-adenosyl-L-methionine</keyword>
<dbReference type="InterPro" id="IPR025770">
    <property type="entry name" value="PPMT_MeTrfase"/>
</dbReference>
<evidence type="ECO:0000256" key="9">
    <source>
        <dbReference type="ARBA" id="ARBA00023136"/>
    </source>
</evidence>
<name>A0AAN7WN05_9SACH</name>
<dbReference type="EC" id="2.1.1.100" evidence="3 10"/>
<feature type="transmembrane region" description="Helical" evidence="10">
    <location>
        <begin position="55"/>
        <end position="72"/>
    </location>
</feature>
<evidence type="ECO:0000256" key="7">
    <source>
        <dbReference type="ARBA" id="ARBA00022692"/>
    </source>
</evidence>
<evidence type="ECO:0000256" key="6">
    <source>
        <dbReference type="ARBA" id="ARBA00022691"/>
    </source>
</evidence>
<feature type="transmembrane region" description="Helical" evidence="10">
    <location>
        <begin position="121"/>
        <end position="139"/>
    </location>
</feature>
<keyword evidence="7 10" id="KW-0812">Transmembrane</keyword>
<dbReference type="GO" id="GO:0032259">
    <property type="term" value="P:methylation"/>
    <property type="evidence" value="ECO:0007669"/>
    <property type="project" value="UniProtKB-KW"/>
</dbReference>
<dbReference type="PROSITE" id="PS51564">
    <property type="entry name" value="SAM_ICMT"/>
    <property type="match status" value="1"/>
</dbReference>
<keyword evidence="9 10" id="KW-0472">Membrane</keyword>
<dbReference type="InterPro" id="IPR007269">
    <property type="entry name" value="ICMT_MeTrfase"/>
</dbReference>
<protein>
    <recommendedName>
        <fullName evidence="3 10">Protein-S-isoprenylcysteine O-methyltransferase</fullName>
        <ecNumber evidence="3 10">2.1.1.100</ecNumber>
    </recommendedName>
</protein>
<evidence type="ECO:0000313" key="11">
    <source>
        <dbReference type="EMBL" id="KAK5780153.1"/>
    </source>
</evidence>
<gene>
    <name evidence="11" type="ORF">RI543_002696</name>
</gene>
<evidence type="ECO:0000256" key="2">
    <source>
        <dbReference type="ARBA" id="ARBA00009140"/>
    </source>
</evidence>
<dbReference type="PANTHER" id="PTHR12714:SF9">
    <property type="entry name" value="PROTEIN-S-ISOPRENYLCYSTEINE O-METHYLTRANSFERASE"/>
    <property type="match status" value="1"/>
</dbReference>
<dbReference type="Proteomes" id="UP001306508">
    <property type="component" value="Unassembled WGS sequence"/>
</dbReference>
<keyword evidence="8 10" id="KW-1133">Transmembrane helix</keyword>
<organism evidence="11 12">
    <name type="scientific">Arxiozyma heterogenica</name>
    <dbReference type="NCBI Taxonomy" id="278026"/>
    <lineage>
        <taxon>Eukaryota</taxon>
        <taxon>Fungi</taxon>
        <taxon>Dikarya</taxon>
        <taxon>Ascomycota</taxon>
        <taxon>Saccharomycotina</taxon>
        <taxon>Saccharomycetes</taxon>
        <taxon>Saccharomycetales</taxon>
        <taxon>Saccharomycetaceae</taxon>
        <taxon>Arxiozyma</taxon>
    </lineage>
</organism>
<sequence length="243" mass="28200">MENSSKIRQHCMNDIYPDIRDNVPHEIAETSFGLGILFGVALGSIPFLQFKPFNLYILSLALFHFLEYYITAKYNPKKVNSQSFLLNNGIEYTMAHVVAVLEFLLEGYFCPKLKAYNSSKFCQVFTVIGIISVVVGQLIRSLAMYTAGKSFSHNIKIKKEKDHTLVTHGVYSWLRHPSYFGFYLWALGTQLTLLNPITFIGFCIVLHQFFSRRISFEERHLLDFFGQDYVKYKQSVKIWIPFM</sequence>
<dbReference type="AlphaFoldDB" id="A0AAN7WN05"/>
<evidence type="ECO:0000256" key="4">
    <source>
        <dbReference type="ARBA" id="ARBA00022603"/>
    </source>
</evidence>
<feature type="transmembrane region" description="Helical" evidence="10">
    <location>
        <begin position="92"/>
        <end position="109"/>
    </location>
</feature>
<dbReference type="GO" id="GO:0005789">
    <property type="term" value="C:endoplasmic reticulum membrane"/>
    <property type="evidence" value="ECO:0007669"/>
    <property type="project" value="UniProtKB-SubCell"/>
</dbReference>
<reference evidence="12" key="1">
    <citation type="submission" date="2023-07" db="EMBL/GenBank/DDBJ databases">
        <title>A draft genome of Kazachstania heterogenica Y-27499.</title>
        <authorList>
            <person name="Donic C."/>
            <person name="Kralova J.S."/>
            <person name="Fidel L."/>
            <person name="Ben-Dor S."/>
            <person name="Jung S."/>
        </authorList>
    </citation>
    <scope>NUCLEOTIDE SEQUENCE [LARGE SCALE GENOMIC DNA]</scope>
    <source>
        <strain evidence="12">Y27499</strain>
    </source>
</reference>
<evidence type="ECO:0000256" key="3">
    <source>
        <dbReference type="ARBA" id="ARBA00012151"/>
    </source>
</evidence>
<accession>A0AAN7WN05</accession>
<evidence type="ECO:0000256" key="1">
    <source>
        <dbReference type="ARBA" id="ARBA00004141"/>
    </source>
</evidence>
<dbReference type="PANTHER" id="PTHR12714">
    <property type="entry name" value="PROTEIN-S ISOPRENYLCYSTEINE O-METHYLTRANSFERASE"/>
    <property type="match status" value="1"/>
</dbReference>
<keyword evidence="12" id="KW-1185">Reference proteome</keyword>
<evidence type="ECO:0000313" key="12">
    <source>
        <dbReference type="Proteomes" id="UP001306508"/>
    </source>
</evidence>
<feature type="transmembrane region" description="Helical" evidence="10">
    <location>
        <begin position="30"/>
        <end position="48"/>
    </location>
</feature>
<dbReference type="EMBL" id="JAWIZZ010000045">
    <property type="protein sequence ID" value="KAK5780153.1"/>
    <property type="molecule type" value="Genomic_DNA"/>
</dbReference>
<evidence type="ECO:0000256" key="10">
    <source>
        <dbReference type="RuleBase" id="RU362022"/>
    </source>
</evidence>
<keyword evidence="10" id="KW-0256">Endoplasmic reticulum</keyword>